<comment type="cofactor">
    <cofactor evidence="12">
        <name>(R)-lipoate</name>
        <dbReference type="ChEBI" id="CHEBI:83088"/>
    </cofactor>
    <text evidence="12">Binds 1 lipoyl cofactor covalently.</text>
</comment>
<feature type="region of interest" description="Disordered" evidence="13">
    <location>
        <begin position="165"/>
        <end position="189"/>
    </location>
</feature>
<evidence type="ECO:0000256" key="6">
    <source>
        <dbReference type="ARBA" id="ARBA00019511"/>
    </source>
</evidence>
<dbReference type="InterPro" id="IPR000089">
    <property type="entry name" value="Biotin_lipoyl"/>
</dbReference>
<dbReference type="InterPro" id="IPR006255">
    <property type="entry name" value="SucB"/>
</dbReference>
<dbReference type="InterPro" id="IPR004167">
    <property type="entry name" value="PSBD"/>
</dbReference>
<feature type="compositionally biased region" description="Low complexity" evidence="13">
    <location>
        <begin position="169"/>
        <end position="184"/>
    </location>
</feature>
<evidence type="ECO:0000256" key="2">
    <source>
        <dbReference type="ARBA" id="ARBA00005145"/>
    </source>
</evidence>
<dbReference type="PROSITE" id="PS00189">
    <property type="entry name" value="LIPOYL"/>
    <property type="match status" value="1"/>
</dbReference>
<comment type="subunit">
    <text evidence="4">Forms a 24-polypeptide structural core with octahedral symmetry. Part of the 2-oxoglutarate dehydrogenase (OGDH) complex composed of E1 (2-oxoglutarate dehydrogenase), E2 (dihydrolipoamide succinyltransferase) and E3 (dihydrolipoamide dehydrogenase); the complex contains multiple copies of the three enzymatic components (E1, E2 and E3).</text>
</comment>
<dbReference type="InterPro" id="IPR023213">
    <property type="entry name" value="CAT-like_dom_sf"/>
</dbReference>
<dbReference type="InterPro" id="IPR050537">
    <property type="entry name" value="2-oxoacid_dehydrogenase"/>
</dbReference>
<dbReference type="PANTHER" id="PTHR43416:SF5">
    <property type="entry name" value="DIHYDROLIPOYLLYSINE-RESIDUE SUCCINYLTRANSFERASE COMPONENT OF 2-OXOGLUTARATE DEHYDROGENASE COMPLEX, MITOCHONDRIAL"/>
    <property type="match status" value="1"/>
</dbReference>
<dbReference type="InterPro" id="IPR036625">
    <property type="entry name" value="E3-bd_dom_sf"/>
</dbReference>
<evidence type="ECO:0000256" key="5">
    <source>
        <dbReference type="ARBA" id="ARBA00012945"/>
    </source>
</evidence>
<dbReference type="GO" id="GO:0005829">
    <property type="term" value="C:cytosol"/>
    <property type="evidence" value="ECO:0007669"/>
    <property type="project" value="TreeGrafter"/>
</dbReference>
<dbReference type="CDD" id="cd06849">
    <property type="entry name" value="lipoyl_domain"/>
    <property type="match status" value="1"/>
</dbReference>
<dbReference type="STRING" id="450378.GCA_001661675_00845"/>
<dbReference type="SUPFAM" id="SSF47005">
    <property type="entry name" value="Peripheral subunit-binding domain of 2-oxo acid dehydrogenase complex"/>
    <property type="match status" value="1"/>
</dbReference>
<protein>
    <recommendedName>
        <fullName evidence="6 12">Dihydrolipoyllysine-residue succinyltransferase component of 2-oxoglutarate dehydrogenase complex</fullName>
        <ecNumber evidence="5 12">2.3.1.61</ecNumber>
    </recommendedName>
    <alternativeName>
        <fullName evidence="12">2-oxoglutarate dehydrogenase complex component E2</fullName>
    </alternativeName>
</protein>
<dbReference type="KEGG" id="cman:A9D14_04215"/>
<feature type="domain" description="Peripheral subunit-binding (PSBD)" evidence="15">
    <location>
        <begin position="125"/>
        <end position="162"/>
    </location>
</feature>
<evidence type="ECO:0000256" key="10">
    <source>
        <dbReference type="ARBA" id="ARBA00023315"/>
    </source>
</evidence>
<evidence type="ECO:0000313" key="17">
    <source>
        <dbReference type="Proteomes" id="UP000195807"/>
    </source>
</evidence>
<dbReference type="UniPathway" id="UPA00868">
    <property type="reaction ID" value="UER00840"/>
</dbReference>
<evidence type="ECO:0000313" key="16">
    <source>
        <dbReference type="EMBL" id="ARU15527.1"/>
    </source>
</evidence>
<dbReference type="NCBIfam" id="NF004309">
    <property type="entry name" value="PRK05704.1"/>
    <property type="match status" value="1"/>
</dbReference>
<dbReference type="AlphaFoldDB" id="A0A1Z1FA07"/>
<organism evidence="16 17">
    <name type="scientific">Croceicoccus marinus</name>
    <dbReference type="NCBI Taxonomy" id="450378"/>
    <lineage>
        <taxon>Bacteria</taxon>
        <taxon>Pseudomonadati</taxon>
        <taxon>Pseudomonadota</taxon>
        <taxon>Alphaproteobacteria</taxon>
        <taxon>Sphingomonadales</taxon>
        <taxon>Erythrobacteraceae</taxon>
        <taxon>Croceicoccus</taxon>
    </lineage>
</organism>
<dbReference type="Proteomes" id="UP000195807">
    <property type="component" value="Chromosome"/>
</dbReference>
<dbReference type="Gene3D" id="2.40.50.100">
    <property type="match status" value="1"/>
</dbReference>
<comment type="similarity">
    <text evidence="3 12">Belongs to the 2-oxoacid dehydrogenase family.</text>
</comment>
<evidence type="ECO:0000256" key="13">
    <source>
        <dbReference type="SAM" id="MobiDB-lite"/>
    </source>
</evidence>
<evidence type="ECO:0000256" key="12">
    <source>
        <dbReference type="RuleBase" id="RU361138"/>
    </source>
</evidence>
<reference evidence="16 17" key="1">
    <citation type="submission" date="2017-01" db="EMBL/GenBank/DDBJ databases">
        <title>Complete genome sequence of esterase-producing bacterium Croceicoccus marinus E4A9.</title>
        <authorList>
            <person name="Wu Y.-H."/>
            <person name="Cheng H."/>
            <person name="Xu L."/>
            <person name="Huo Y.-Y."/>
            <person name="Wang C.-S."/>
            <person name="Xu X.-W."/>
        </authorList>
    </citation>
    <scope>NUCLEOTIDE SEQUENCE [LARGE SCALE GENOMIC DNA]</scope>
    <source>
        <strain evidence="16 17">E4A9</strain>
    </source>
</reference>
<evidence type="ECO:0000256" key="11">
    <source>
        <dbReference type="ARBA" id="ARBA00052761"/>
    </source>
</evidence>
<dbReference type="GO" id="GO:0004149">
    <property type="term" value="F:dihydrolipoyllysine-residue succinyltransferase activity"/>
    <property type="evidence" value="ECO:0007669"/>
    <property type="project" value="UniProtKB-UniRule"/>
</dbReference>
<dbReference type="FunFam" id="3.30.559.10:FF:000007">
    <property type="entry name" value="Dihydrolipoamide acetyltransferase component of pyruvate dehydrogenase complex"/>
    <property type="match status" value="1"/>
</dbReference>
<dbReference type="Pfam" id="PF00198">
    <property type="entry name" value="2-oxoacid_dh"/>
    <property type="match status" value="1"/>
</dbReference>
<dbReference type="SUPFAM" id="SSF51230">
    <property type="entry name" value="Single hybrid motif"/>
    <property type="match status" value="1"/>
</dbReference>
<dbReference type="OrthoDB" id="9805770at2"/>
<dbReference type="GO" id="GO:0006099">
    <property type="term" value="P:tricarboxylic acid cycle"/>
    <property type="evidence" value="ECO:0007669"/>
    <property type="project" value="UniProtKB-UniRule"/>
</dbReference>
<keyword evidence="8 12" id="KW-0808">Transferase</keyword>
<dbReference type="NCBIfam" id="TIGR01347">
    <property type="entry name" value="sucB"/>
    <property type="match status" value="1"/>
</dbReference>
<sequence>MSTEVKVPVLGESITEATVGEWLKQPGEAVAADEPICSLETDKVAIDVNAPSAGVMGEHLVAEGDNVEVGALIATIEEGSGSSPKPAAKSQSAPAPSPAPSPSPAPASAPEPTVEAGEEGGDAVVLSPAVRRAVLEHGIDPAKVKGTGKDGRLTKEDVLAAAKAKKDASASSTSAPAPAAASAPGRNVERVKMTRLRQTIAKRLKSAQDTAALLTTFNDVDMTAVMETRAKYKDMFAKKHDVRLGFMGFFTKAACLALKDVPSVNAQLEGDEILYHDYVDVSVAVSAPNGLVVPVLRDADKKSFAQIEQDIADFGSRAKDGTLTMEDMKGGTFTISNGGVFGSLMSTPIINPPQSAVLGLHRIEERPVAINGKVEIRPMMYIALSYDHRLIDGREAVTALKIIKEAIEDPTRLLIDL</sequence>
<keyword evidence="9 12" id="KW-0450">Lipoyl</keyword>
<evidence type="ECO:0000256" key="4">
    <source>
        <dbReference type="ARBA" id="ARBA00011666"/>
    </source>
</evidence>
<evidence type="ECO:0000259" key="15">
    <source>
        <dbReference type="PROSITE" id="PS51826"/>
    </source>
</evidence>
<comment type="pathway">
    <text evidence="2 12">Amino-acid degradation; L-lysine degradation via saccharopine pathway; glutaryl-CoA from L-lysine: step 6/6.</text>
</comment>
<dbReference type="Gene3D" id="4.10.320.10">
    <property type="entry name" value="E3-binding domain"/>
    <property type="match status" value="1"/>
</dbReference>
<dbReference type="GO" id="GO:0045252">
    <property type="term" value="C:oxoglutarate dehydrogenase complex"/>
    <property type="evidence" value="ECO:0007669"/>
    <property type="project" value="UniProtKB-UniRule"/>
</dbReference>
<dbReference type="GO" id="GO:0033512">
    <property type="term" value="P:L-lysine catabolic process to acetyl-CoA via saccharopine"/>
    <property type="evidence" value="ECO:0007669"/>
    <property type="project" value="UniProtKB-UniRule"/>
</dbReference>
<comment type="catalytic activity">
    <reaction evidence="11 12">
        <text>N(6)-[(R)-dihydrolipoyl]-L-lysyl-[protein] + succinyl-CoA = N(6)-[(R)-S(8)-succinyldihydrolipoyl]-L-lysyl-[protein] + CoA</text>
        <dbReference type="Rhea" id="RHEA:15213"/>
        <dbReference type="Rhea" id="RHEA-COMP:10475"/>
        <dbReference type="Rhea" id="RHEA-COMP:20092"/>
        <dbReference type="ChEBI" id="CHEBI:57287"/>
        <dbReference type="ChEBI" id="CHEBI:57292"/>
        <dbReference type="ChEBI" id="CHEBI:83100"/>
        <dbReference type="ChEBI" id="CHEBI:83120"/>
        <dbReference type="EC" id="2.3.1.61"/>
    </reaction>
</comment>
<keyword evidence="17" id="KW-1185">Reference proteome</keyword>
<dbReference type="SUPFAM" id="SSF52777">
    <property type="entry name" value="CoA-dependent acyltransferases"/>
    <property type="match status" value="1"/>
</dbReference>
<comment type="function">
    <text evidence="1 12">E2 component of the 2-oxoglutarate dehydrogenase (OGDH) complex which catalyzes the second step in the conversion of 2-oxoglutarate to succinyl-CoA and CO(2).</text>
</comment>
<accession>A0A1Z1FA07</accession>
<evidence type="ECO:0000256" key="3">
    <source>
        <dbReference type="ARBA" id="ARBA00007317"/>
    </source>
</evidence>
<dbReference type="EMBL" id="CP019602">
    <property type="protein sequence ID" value="ARU15527.1"/>
    <property type="molecule type" value="Genomic_DNA"/>
</dbReference>
<keyword evidence="10 12" id="KW-0012">Acyltransferase</keyword>
<feature type="compositionally biased region" description="Low complexity" evidence="13">
    <location>
        <begin position="82"/>
        <end position="94"/>
    </location>
</feature>
<feature type="region of interest" description="Disordered" evidence="13">
    <location>
        <begin position="78"/>
        <end position="120"/>
    </location>
</feature>
<dbReference type="Pfam" id="PF02817">
    <property type="entry name" value="E3_binding"/>
    <property type="match status" value="1"/>
</dbReference>
<feature type="compositionally biased region" description="Pro residues" evidence="13">
    <location>
        <begin position="95"/>
        <end position="109"/>
    </location>
</feature>
<dbReference type="RefSeq" id="WP_066843196.1">
    <property type="nucleotide sequence ID" value="NZ_CP019602.1"/>
</dbReference>
<dbReference type="InterPro" id="IPR011053">
    <property type="entry name" value="Single_hybrid_motif"/>
</dbReference>
<evidence type="ECO:0000256" key="1">
    <source>
        <dbReference type="ARBA" id="ARBA00004052"/>
    </source>
</evidence>
<dbReference type="PROSITE" id="PS50968">
    <property type="entry name" value="BIOTINYL_LIPOYL"/>
    <property type="match status" value="1"/>
</dbReference>
<evidence type="ECO:0000256" key="8">
    <source>
        <dbReference type="ARBA" id="ARBA00022679"/>
    </source>
</evidence>
<dbReference type="PROSITE" id="PS51826">
    <property type="entry name" value="PSBD"/>
    <property type="match status" value="1"/>
</dbReference>
<dbReference type="EC" id="2.3.1.61" evidence="5 12"/>
<feature type="domain" description="Lipoyl-binding" evidence="14">
    <location>
        <begin position="2"/>
        <end position="77"/>
    </location>
</feature>
<gene>
    <name evidence="16" type="ORF">A9D14_04215</name>
</gene>
<evidence type="ECO:0000256" key="9">
    <source>
        <dbReference type="ARBA" id="ARBA00022823"/>
    </source>
</evidence>
<dbReference type="Pfam" id="PF00364">
    <property type="entry name" value="Biotin_lipoyl"/>
    <property type="match status" value="1"/>
</dbReference>
<dbReference type="InterPro" id="IPR001078">
    <property type="entry name" value="2-oxoacid_DH_actylTfrase"/>
</dbReference>
<evidence type="ECO:0000256" key="7">
    <source>
        <dbReference type="ARBA" id="ARBA00022532"/>
    </source>
</evidence>
<dbReference type="Gene3D" id="3.30.559.10">
    <property type="entry name" value="Chloramphenicol acetyltransferase-like domain"/>
    <property type="match status" value="1"/>
</dbReference>
<dbReference type="PANTHER" id="PTHR43416">
    <property type="entry name" value="DIHYDROLIPOYLLYSINE-RESIDUE SUCCINYLTRANSFERASE COMPONENT OF 2-OXOGLUTARATE DEHYDROGENASE COMPLEX, MITOCHONDRIAL-RELATED"/>
    <property type="match status" value="1"/>
</dbReference>
<evidence type="ECO:0000259" key="14">
    <source>
        <dbReference type="PROSITE" id="PS50968"/>
    </source>
</evidence>
<keyword evidence="7 12" id="KW-0816">Tricarboxylic acid cycle</keyword>
<name>A0A1Z1FA07_9SPHN</name>
<dbReference type="InterPro" id="IPR003016">
    <property type="entry name" value="2-oxoA_DH_lipoyl-BS"/>
</dbReference>
<proteinExistence type="inferred from homology"/>